<organism evidence="2 3">
    <name type="scientific">SAR86 cluster bacterium</name>
    <dbReference type="NCBI Taxonomy" id="2030880"/>
    <lineage>
        <taxon>Bacteria</taxon>
        <taxon>Pseudomonadati</taxon>
        <taxon>Pseudomonadota</taxon>
        <taxon>Gammaproteobacteria</taxon>
        <taxon>SAR86 cluster</taxon>
    </lineage>
</organism>
<accession>A0A972VWQ0</accession>
<dbReference type="EMBL" id="JABMOJ010000370">
    <property type="protein sequence ID" value="NQV65675.1"/>
    <property type="molecule type" value="Genomic_DNA"/>
</dbReference>
<keyword evidence="1" id="KW-0732">Signal</keyword>
<gene>
    <name evidence="2" type="ORF">HQ497_09960</name>
</gene>
<sequence>MKTLILLMLLAVNLCVTDRLAAAESGDAGAAPGPAAYNAAVGWLTQLSLTERSVVVGGVRYDLGPAFEPPKVELRDVVGGTVDMLSRGMFVAVKFINRDDGLRVTEIRVIEGSGAQEDY</sequence>
<protein>
    <recommendedName>
        <fullName evidence="4">DUF5666 domain-containing protein</fullName>
    </recommendedName>
</protein>
<comment type="caution">
    <text evidence="2">The sequence shown here is derived from an EMBL/GenBank/DDBJ whole genome shotgun (WGS) entry which is preliminary data.</text>
</comment>
<reference evidence="2" key="1">
    <citation type="submission" date="2020-05" db="EMBL/GenBank/DDBJ databases">
        <title>Sulfur intermediates as new biogeochemical hubs in an aquatic model microbial ecosystem.</title>
        <authorList>
            <person name="Vigneron A."/>
        </authorList>
    </citation>
    <scope>NUCLEOTIDE SEQUENCE</scope>
    <source>
        <strain evidence="2">Bin.250</strain>
    </source>
</reference>
<feature type="chain" id="PRO_5036869781" description="DUF5666 domain-containing protein" evidence="1">
    <location>
        <begin position="22"/>
        <end position="119"/>
    </location>
</feature>
<dbReference type="Proteomes" id="UP000754644">
    <property type="component" value="Unassembled WGS sequence"/>
</dbReference>
<evidence type="ECO:0000313" key="2">
    <source>
        <dbReference type="EMBL" id="NQV65675.1"/>
    </source>
</evidence>
<evidence type="ECO:0008006" key="4">
    <source>
        <dbReference type="Google" id="ProtNLM"/>
    </source>
</evidence>
<evidence type="ECO:0000313" key="3">
    <source>
        <dbReference type="Proteomes" id="UP000754644"/>
    </source>
</evidence>
<evidence type="ECO:0000256" key="1">
    <source>
        <dbReference type="SAM" id="SignalP"/>
    </source>
</evidence>
<dbReference type="AlphaFoldDB" id="A0A972VWQ0"/>
<feature type="signal peptide" evidence="1">
    <location>
        <begin position="1"/>
        <end position="21"/>
    </location>
</feature>
<name>A0A972VWQ0_9GAMM</name>
<proteinExistence type="predicted"/>